<dbReference type="EMBL" id="FOGU01000001">
    <property type="protein sequence ID" value="SER57702.1"/>
    <property type="molecule type" value="Genomic_DNA"/>
</dbReference>
<dbReference type="PANTHER" id="PTHR12714:SF24">
    <property type="entry name" value="SLR1182 PROTEIN"/>
    <property type="match status" value="1"/>
</dbReference>
<evidence type="ECO:0000256" key="1">
    <source>
        <dbReference type="ARBA" id="ARBA00004127"/>
    </source>
</evidence>
<comment type="subcellular location">
    <subcellularLocation>
        <location evidence="1">Endomembrane system</location>
        <topology evidence="1">Multi-pass membrane protein</topology>
    </subcellularLocation>
</comment>
<dbReference type="Gene3D" id="1.20.120.1630">
    <property type="match status" value="1"/>
</dbReference>
<dbReference type="PANTHER" id="PTHR12714">
    <property type="entry name" value="PROTEIN-S ISOPRENYLCYSTEINE O-METHYLTRANSFERASE"/>
    <property type="match status" value="1"/>
</dbReference>
<dbReference type="RefSeq" id="WP_092687921.1">
    <property type="nucleotide sequence ID" value="NZ_FOGU01000001.1"/>
</dbReference>
<dbReference type="AlphaFoldDB" id="A0A1H9QBB7"/>
<evidence type="ECO:0000313" key="6">
    <source>
        <dbReference type="EMBL" id="SER57702.1"/>
    </source>
</evidence>
<reference evidence="6 7" key="1">
    <citation type="submission" date="2016-10" db="EMBL/GenBank/DDBJ databases">
        <authorList>
            <person name="de Groot N.N."/>
        </authorList>
    </citation>
    <scope>NUCLEOTIDE SEQUENCE [LARGE SCALE GENOMIC DNA]</scope>
    <source>
        <strain evidence="6 7">DSM 23042</strain>
    </source>
</reference>
<dbReference type="Proteomes" id="UP000198885">
    <property type="component" value="Unassembled WGS sequence"/>
</dbReference>
<dbReference type="GO" id="GO:0008168">
    <property type="term" value="F:methyltransferase activity"/>
    <property type="evidence" value="ECO:0007669"/>
    <property type="project" value="UniProtKB-KW"/>
</dbReference>
<dbReference type="GO" id="GO:0012505">
    <property type="term" value="C:endomembrane system"/>
    <property type="evidence" value="ECO:0007669"/>
    <property type="project" value="UniProtKB-SubCell"/>
</dbReference>
<evidence type="ECO:0000256" key="2">
    <source>
        <dbReference type="ARBA" id="ARBA00022692"/>
    </source>
</evidence>
<dbReference type="Pfam" id="PF04191">
    <property type="entry name" value="PEMT"/>
    <property type="match status" value="1"/>
</dbReference>
<accession>A0A1H9QBB7</accession>
<keyword evidence="6" id="KW-0489">Methyltransferase</keyword>
<keyword evidence="7" id="KW-1185">Reference proteome</keyword>
<sequence>MAKWIDIPPTWLALCIALGWAQAALWPVAWPGWGRPLGGLLIATGLALMLAAVLEMRRRRTTPLPHLMPSALVRTGVFRVSRNPIYLGDLLLLAGAGLARGSWLALLAVPVLAWLLDRRFIRPEEERLRTAFGHDFERYRAGVRRWI</sequence>
<evidence type="ECO:0000256" key="5">
    <source>
        <dbReference type="SAM" id="Phobius"/>
    </source>
</evidence>
<evidence type="ECO:0000256" key="3">
    <source>
        <dbReference type="ARBA" id="ARBA00022989"/>
    </source>
</evidence>
<dbReference type="InterPro" id="IPR007318">
    <property type="entry name" value="Phopholipid_MeTrfase"/>
</dbReference>
<protein>
    <submittedName>
        <fullName evidence="6">Protein-S-isoprenylcysteine O-methyltransferase Ste14</fullName>
    </submittedName>
</protein>
<gene>
    <name evidence="6" type="ORF">SAMN04490244_101548</name>
</gene>
<keyword evidence="4 5" id="KW-0472">Membrane</keyword>
<feature type="transmembrane region" description="Helical" evidence="5">
    <location>
        <begin position="90"/>
        <end position="116"/>
    </location>
</feature>
<keyword evidence="3 5" id="KW-1133">Transmembrane helix</keyword>
<proteinExistence type="predicted"/>
<dbReference type="STRING" id="641238.SAMN04490244_101548"/>
<keyword evidence="2 5" id="KW-0812">Transmembrane</keyword>
<evidence type="ECO:0000313" key="7">
    <source>
        <dbReference type="Proteomes" id="UP000198885"/>
    </source>
</evidence>
<feature type="transmembrane region" description="Helical" evidence="5">
    <location>
        <begin position="33"/>
        <end position="54"/>
    </location>
</feature>
<evidence type="ECO:0000256" key="4">
    <source>
        <dbReference type="ARBA" id="ARBA00023136"/>
    </source>
</evidence>
<name>A0A1H9QBB7_9RHOB</name>
<organism evidence="6 7">
    <name type="scientific">Tranquillimonas rosea</name>
    <dbReference type="NCBI Taxonomy" id="641238"/>
    <lineage>
        <taxon>Bacteria</taxon>
        <taxon>Pseudomonadati</taxon>
        <taxon>Pseudomonadota</taxon>
        <taxon>Alphaproteobacteria</taxon>
        <taxon>Rhodobacterales</taxon>
        <taxon>Roseobacteraceae</taxon>
        <taxon>Tranquillimonas</taxon>
    </lineage>
</organism>
<dbReference type="OrthoDB" id="9811969at2"/>
<dbReference type="GO" id="GO:0032259">
    <property type="term" value="P:methylation"/>
    <property type="evidence" value="ECO:0007669"/>
    <property type="project" value="UniProtKB-KW"/>
</dbReference>
<keyword evidence="6" id="KW-0808">Transferase</keyword>